<organism evidence="2 3">
    <name type="scientific">Zopfia rhizophila CBS 207.26</name>
    <dbReference type="NCBI Taxonomy" id="1314779"/>
    <lineage>
        <taxon>Eukaryota</taxon>
        <taxon>Fungi</taxon>
        <taxon>Dikarya</taxon>
        <taxon>Ascomycota</taxon>
        <taxon>Pezizomycotina</taxon>
        <taxon>Dothideomycetes</taxon>
        <taxon>Dothideomycetes incertae sedis</taxon>
        <taxon>Zopfiaceae</taxon>
        <taxon>Zopfia</taxon>
    </lineage>
</organism>
<dbReference type="PANTHER" id="PTHR38886">
    <property type="entry name" value="SESA DOMAIN-CONTAINING PROTEIN"/>
    <property type="match status" value="1"/>
</dbReference>
<dbReference type="Proteomes" id="UP000800200">
    <property type="component" value="Unassembled WGS sequence"/>
</dbReference>
<reference evidence="2" key="1">
    <citation type="journal article" date="2020" name="Stud. Mycol.">
        <title>101 Dothideomycetes genomes: a test case for predicting lifestyles and emergence of pathogens.</title>
        <authorList>
            <person name="Haridas S."/>
            <person name="Albert R."/>
            <person name="Binder M."/>
            <person name="Bloem J."/>
            <person name="Labutti K."/>
            <person name="Salamov A."/>
            <person name="Andreopoulos B."/>
            <person name="Baker S."/>
            <person name="Barry K."/>
            <person name="Bills G."/>
            <person name="Bluhm B."/>
            <person name="Cannon C."/>
            <person name="Castanera R."/>
            <person name="Culley D."/>
            <person name="Daum C."/>
            <person name="Ezra D."/>
            <person name="Gonzalez J."/>
            <person name="Henrissat B."/>
            <person name="Kuo A."/>
            <person name="Liang C."/>
            <person name="Lipzen A."/>
            <person name="Lutzoni F."/>
            <person name="Magnuson J."/>
            <person name="Mondo S."/>
            <person name="Nolan M."/>
            <person name="Ohm R."/>
            <person name="Pangilinan J."/>
            <person name="Park H.-J."/>
            <person name="Ramirez L."/>
            <person name="Alfaro M."/>
            <person name="Sun H."/>
            <person name="Tritt A."/>
            <person name="Yoshinaga Y."/>
            <person name="Zwiers L.-H."/>
            <person name="Turgeon B."/>
            <person name="Goodwin S."/>
            <person name="Spatafora J."/>
            <person name="Crous P."/>
            <person name="Grigoriev I."/>
        </authorList>
    </citation>
    <scope>NUCLEOTIDE SEQUENCE</scope>
    <source>
        <strain evidence="2">CBS 207.26</strain>
    </source>
</reference>
<evidence type="ECO:0000259" key="1">
    <source>
        <dbReference type="Pfam" id="PF22893"/>
    </source>
</evidence>
<dbReference type="Pfam" id="PF22893">
    <property type="entry name" value="ULD_2"/>
    <property type="match status" value="1"/>
</dbReference>
<sequence length="346" mass="39128">MVGNASILTREREGSLKDIGGAKSEYHELLRALEVVQDALRRLDRLQPSESTCSSLDSIKYVALSCQYPLNDFLAGIRRYDKTLGLWAKERPTSTALNKLKWTFRHQNRVSHLQTYLKIHVGTINILLAEYGLEKLDRVSNNCEASQLRLEQSIEATRSTVDGIKDKTTAQVQGAQNFNSVLTRLYQVILEQLSAPLKSLVNLVSQLHISSQQIYKVLLEMRYQLPLDTRCTFFQTPYLFEDALGRKYPIPSKFNFELMQTVIKGQFLRMPGYRQVLLGNYELFKTGNSQQIVSAATHLRPSTAITMAILLNMPITGSECYPMPECHSTQCEKGQVGAGLGQYARL</sequence>
<protein>
    <recommendedName>
        <fullName evidence="1">Ubiquitin-like domain-containing protein</fullName>
    </recommendedName>
</protein>
<dbReference type="InterPro" id="IPR054464">
    <property type="entry name" value="ULD_fung"/>
</dbReference>
<dbReference type="PANTHER" id="PTHR38886:SF1">
    <property type="entry name" value="NACHT-NTPASE AND P-LOOP NTPASES N-TERMINAL DOMAIN-CONTAINING PROTEIN"/>
    <property type="match status" value="1"/>
</dbReference>
<proteinExistence type="predicted"/>
<dbReference type="OrthoDB" id="3045089at2759"/>
<evidence type="ECO:0000313" key="2">
    <source>
        <dbReference type="EMBL" id="KAF2195563.1"/>
    </source>
</evidence>
<name>A0A6A6EX87_9PEZI</name>
<evidence type="ECO:0000313" key="3">
    <source>
        <dbReference type="Proteomes" id="UP000800200"/>
    </source>
</evidence>
<gene>
    <name evidence="2" type="ORF">K469DRAFT_722762</name>
</gene>
<dbReference type="EMBL" id="ML994610">
    <property type="protein sequence ID" value="KAF2195563.1"/>
    <property type="molecule type" value="Genomic_DNA"/>
</dbReference>
<keyword evidence="3" id="KW-1185">Reference proteome</keyword>
<accession>A0A6A6EX87</accession>
<feature type="domain" description="Ubiquitin-like" evidence="1">
    <location>
        <begin position="236"/>
        <end position="311"/>
    </location>
</feature>
<dbReference type="AlphaFoldDB" id="A0A6A6EX87"/>